<organism evidence="2 3">
    <name type="scientific">Panagrolaimus davidi</name>
    <dbReference type="NCBI Taxonomy" id="227884"/>
    <lineage>
        <taxon>Eukaryota</taxon>
        <taxon>Metazoa</taxon>
        <taxon>Ecdysozoa</taxon>
        <taxon>Nematoda</taxon>
        <taxon>Chromadorea</taxon>
        <taxon>Rhabditida</taxon>
        <taxon>Tylenchina</taxon>
        <taxon>Panagrolaimomorpha</taxon>
        <taxon>Panagrolaimoidea</taxon>
        <taxon>Panagrolaimidae</taxon>
        <taxon>Panagrolaimus</taxon>
    </lineage>
</organism>
<sequence length="134" mass="14926">MPLRSMDSTEGSGSVRLARWRKRRKLLQKSKGVSTSDVETLIVPNEGNTLSQPPQDRSRKSSVGIVTGEVELESDTSSDSQEECEVCRQEGCFSEKIRKTYPPISAYIGTSATVCHMMKEKRKLCCLQIDKGIL</sequence>
<evidence type="ECO:0000313" key="2">
    <source>
        <dbReference type="Proteomes" id="UP000887578"/>
    </source>
</evidence>
<protein>
    <submittedName>
        <fullName evidence="3">Uncharacterized protein</fullName>
    </submittedName>
</protein>
<keyword evidence="2" id="KW-1185">Reference proteome</keyword>
<accession>A0A914PDV0</accession>
<dbReference type="Proteomes" id="UP000887578">
    <property type="component" value="Unplaced"/>
</dbReference>
<evidence type="ECO:0000256" key="1">
    <source>
        <dbReference type="SAM" id="MobiDB-lite"/>
    </source>
</evidence>
<dbReference type="AlphaFoldDB" id="A0A914PDV0"/>
<reference evidence="3" key="1">
    <citation type="submission" date="2022-11" db="UniProtKB">
        <authorList>
            <consortium name="WormBaseParasite"/>
        </authorList>
    </citation>
    <scope>IDENTIFICATION</scope>
</reference>
<feature type="compositionally biased region" description="Polar residues" evidence="1">
    <location>
        <begin position="46"/>
        <end position="55"/>
    </location>
</feature>
<proteinExistence type="predicted"/>
<feature type="region of interest" description="Disordered" evidence="1">
    <location>
        <begin position="27"/>
        <end position="78"/>
    </location>
</feature>
<dbReference type="WBParaSite" id="PDA_v2.g16346.t1">
    <property type="protein sequence ID" value="PDA_v2.g16346.t1"/>
    <property type="gene ID" value="PDA_v2.g16346"/>
</dbReference>
<name>A0A914PDV0_9BILA</name>
<evidence type="ECO:0000313" key="3">
    <source>
        <dbReference type="WBParaSite" id="PDA_v2.g16346.t1"/>
    </source>
</evidence>